<dbReference type="OrthoDB" id="9808993at2"/>
<dbReference type="PIRSF" id="PIRSF035170">
    <property type="entry name" value="HD_phosphohydro"/>
    <property type="match status" value="1"/>
</dbReference>
<organism evidence="1 2">
    <name type="scientific">Muricoccus roseus</name>
    <dbReference type="NCBI Taxonomy" id="198092"/>
    <lineage>
        <taxon>Bacteria</taxon>
        <taxon>Pseudomonadati</taxon>
        <taxon>Pseudomonadota</taxon>
        <taxon>Alphaproteobacteria</taxon>
        <taxon>Acetobacterales</taxon>
        <taxon>Roseomonadaceae</taxon>
        <taxon>Muricoccus</taxon>
    </lineage>
</organism>
<dbReference type="STRING" id="198092.SAMN02745194_04896"/>
<accession>A0A1M6SCW9</accession>
<dbReference type="PANTHER" id="PTHR21174">
    <property type="match status" value="1"/>
</dbReference>
<evidence type="ECO:0000313" key="2">
    <source>
        <dbReference type="Proteomes" id="UP000184387"/>
    </source>
</evidence>
<dbReference type="InterPro" id="IPR009218">
    <property type="entry name" value="HD_phosphohydro"/>
</dbReference>
<dbReference type="AlphaFoldDB" id="A0A1M6SCW9"/>
<proteinExistence type="predicted"/>
<keyword evidence="2" id="KW-1185">Reference proteome</keyword>
<protein>
    <submittedName>
        <fullName evidence="1">Predicted metal-dependent phosphohydrolase, HD superfamily</fullName>
    </submittedName>
</protein>
<dbReference type="EMBL" id="FQZF01000053">
    <property type="protein sequence ID" value="SHK42583.1"/>
    <property type="molecule type" value="Genomic_DNA"/>
</dbReference>
<dbReference type="GO" id="GO:0016787">
    <property type="term" value="F:hydrolase activity"/>
    <property type="evidence" value="ECO:0007669"/>
    <property type="project" value="UniProtKB-KW"/>
</dbReference>
<keyword evidence="1" id="KW-0378">Hydrolase</keyword>
<gene>
    <name evidence="1" type="ORF">SAMN02745194_04896</name>
</gene>
<sequence length="197" mass="21413">MFTRLAMIQDDLRARLAEPHRAYHGQDHIDSLLAQLQADPSVFQAPEAVELAIWFHDAVYMPGAPDNERRSAALLRHALDGLAAPALVQAAEAMVLATERHAVPPGLPAPLAADLAAFLDLDLSILGAPPQEYDRYAAAVAREFQPVAGKEGYRQGRAAFLRQALLRETPLFHTAPARAALEDAARANMQRELDALA</sequence>
<dbReference type="PANTHER" id="PTHR21174:SF0">
    <property type="entry name" value="HD PHOSPHOHYDROLASE FAMILY PROTEIN-RELATED"/>
    <property type="match status" value="1"/>
</dbReference>
<dbReference type="SUPFAM" id="SSF109604">
    <property type="entry name" value="HD-domain/PDEase-like"/>
    <property type="match status" value="1"/>
</dbReference>
<dbReference type="Proteomes" id="UP000184387">
    <property type="component" value="Unassembled WGS sequence"/>
</dbReference>
<evidence type="ECO:0000313" key="1">
    <source>
        <dbReference type="EMBL" id="SHK42583.1"/>
    </source>
</evidence>
<dbReference type="RefSeq" id="WP_073140261.1">
    <property type="nucleotide sequence ID" value="NZ_FQZF01000053.1"/>
</dbReference>
<reference evidence="1 2" key="1">
    <citation type="submission" date="2016-11" db="EMBL/GenBank/DDBJ databases">
        <authorList>
            <person name="Jaros S."/>
            <person name="Januszkiewicz K."/>
            <person name="Wedrychowicz H."/>
        </authorList>
    </citation>
    <scope>NUCLEOTIDE SEQUENCE [LARGE SCALE GENOMIC DNA]</scope>
    <source>
        <strain evidence="1 2">DSM 14916</strain>
    </source>
</reference>
<name>A0A1M6SCW9_9PROT</name>